<protein>
    <recommendedName>
        <fullName evidence="14">ATP synthase complex subunit 8</fullName>
    </recommendedName>
</protein>
<keyword evidence="8 14" id="KW-0406">Ion transport</keyword>
<dbReference type="AlphaFoldDB" id="A0A222C4W1"/>
<keyword evidence="11" id="KW-0066">ATP synthesis</keyword>
<comment type="function">
    <text evidence="12">Subunit 8, of the mitochondrial membrane ATP synthase complex (F(1)F(0) ATP synthase or Complex V) that produces ATP from ADP in the presence of a proton gradient across the membrane which is generated by electron transport complexes of the respiratory chain. ATP synthase complex consist of a soluble F(1) head domain - the catalytic core - and a membrane F(1) domain - the membrane proton channel. These two domains are linked by a central stalk rotating inside the F(1) region and a stationary peripheral stalk. During catalysis, ATP synthesis in the catalytic domain of F(1) is coupled via a rotary mechanism of the central stalk subunits to proton translocation. In vivo, can only synthesize ATP although its ATP hydrolase activity can be activated artificially in vitro. Part of the complex F(0) domain.</text>
</comment>
<dbReference type="PANTHER" id="PTHR39937:SF1">
    <property type="entry name" value="ATP SYNTHASE PROTEIN 8"/>
    <property type="match status" value="1"/>
</dbReference>
<geneLocation type="mitochondrion" evidence="19"/>
<evidence type="ECO:0000256" key="15">
    <source>
        <dbReference type="SAM" id="MobiDB-lite"/>
    </source>
</evidence>
<keyword evidence="3 14" id="KW-0813">Transport</keyword>
<proteinExistence type="inferred from homology"/>
<dbReference type="EMBL" id="KY421851">
    <property type="protein sequence ID" value="ASO95930.1"/>
    <property type="molecule type" value="Genomic_DNA"/>
</dbReference>
<dbReference type="GO" id="GO:0015986">
    <property type="term" value="P:proton motive force-driven ATP synthesis"/>
    <property type="evidence" value="ECO:0007669"/>
    <property type="project" value="InterPro"/>
</dbReference>
<dbReference type="EMBL" id="KY421853">
    <property type="protein sequence ID" value="ASO95934.1"/>
    <property type="molecule type" value="Genomic_DNA"/>
</dbReference>
<dbReference type="InterPro" id="IPR050635">
    <property type="entry name" value="ATPase_protein_8"/>
</dbReference>
<comment type="subunit">
    <text evidence="13">Component of the ATP synthase complex composed at least of ATP5F1A/subunit alpha, ATP5F1B/subunit beta, ATP5MC1/subunit c (homooctomer), MT-ATP6/subunit a, MT-ATP8/subunit 8, ATP5ME/subunit e, ATP5MF/subunit f, ATP5MG/subunit g, ATP5MK/subunit k, ATP5MJ/subunit j, ATP5F1C/subunit gamma, ATP5F1D/subunit delta, ATP5F1E/subunit epsilon, ATP5PF/subunit F6, ATP5PB/subunit b, ATP5PD/subunit d, ATP5PO/subunit OSCP. ATP synthase complex consists of a soluble F(1) head domain (subunits alpha(3) and beta(3)) - the catalytic core - and a membrane F(0) domain - the membrane proton channel (subunits c, a, 8, e, f, g, k and j). These two domains are linked by a central stalk (subunits gamma, delta, and epsilon) rotating inside the F1 region and a stationary peripheral stalk (subunits F6, b, d, and OSCP).</text>
</comment>
<evidence type="ECO:0000256" key="2">
    <source>
        <dbReference type="ARBA" id="ARBA00008892"/>
    </source>
</evidence>
<reference evidence="19" key="1">
    <citation type="submission" date="2017-01" db="EMBL/GenBank/DDBJ databases">
        <title>Molecular characterization of some Red Sea fish species.</title>
        <authorList>
            <person name="Saad Y.M."/>
        </authorList>
    </citation>
    <scope>NUCLEOTIDE SEQUENCE</scope>
    <source>
        <strain evidence="20">CZC_A2_1</strain>
        <strain evidence="19">CZC_A2_2</strain>
        <strain evidence="18">CZC_A3_1</strain>
        <strain evidence="17">CZC_A3_2</strain>
        <tissue evidence="19">Tail</tissue>
    </source>
</reference>
<dbReference type="Pfam" id="PF00895">
    <property type="entry name" value="ATP-synt_8"/>
    <property type="match status" value="1"/>
</dbReference>
<feature type="region of interest" description="Disordered" evidence="15">
    <location>
        <begin position="34"/>
        <end position="55"/>
    </location>
</feature>
<dbReference type="InterPro" id="IPR001421">
    <property type="entry name" value="ATP8_metazoa"/>
</dbReference>
<evidence type="ECO:0000313" key="18">
    <source>
        <dbReference type="EMBL" id="ASO95930.1"/>
    </source>
</evidence>
<accession>A0A222C4W1</accession>
<evidence type="ECO:0000256" key="12">
    <source>
        <dbReference type="ARBA" id="ARBA00053067"/>
    </source>
</evidence>
<evidence type="ECO:0000256" key="16">
    <source>
        <dbReference type="SAM" id="Phobius"/>
    </source>
</evidence>
<evidence type="ECO:0000256" key="5">
    <source>
        <dbReference type="ARBA" id="ARBA00022692"/>
    </source>
</evidence>
<keyword evidence="9 14" id="KW-0496">Mitochondrion</keyword>
<dbReference type="EMBL" id="KY421852">
    <property type="protein sequence ID" value="ASO95932.1"/>
    <property type="molecule type" value="Genomic_DNA"/>
</dbReference>
<keyword evidence="10 16" id="KW-0472">Membrane</keyword>
<evidence type="ECO:0000256" key="1">
    <source>
        <dbReference type="ARBA" id="ARBA00004304"/>
    </source>
</evidence>
<evidence type="ECO:0000256" key="11">
    <source>
        <dbReference type="ARBA" id="ARBA00023310"/>
    </source>
</evidence>
<evidence type="ECO:0000256" key="13">
    <source>
        <dbReference type="ARBA" id="ARBA00064647"/>
    </source>
</evidence>
<evidence type="ECO:0000256" key="3">
    <source>
        <dbReference type="ARBA" id="ARBA00022448"/>
    </source>
</evidence>
<keyword evidence="6 14" id="KW-0375">Hydrogen ion transport</keyword>
<dbReference type="GO" id="GO:0031966">
    <property type="term" value="C:mitochondrial membrane"/>
    <property type="evidence" value="ECO:0007669"/>
    <property type="project" value="UniProtKB-SubCell"/>
</dbReference>
<dbReference type="GO" id="GO:0015078">
    <property type="term" value="F:proton transmembrane transporter activity"/>
    <property type="evidence" value="ECO:0007669"/>
    <property type="project" value="InterPro"/>
</dbReference>
<feature type="transmembrane region" description="Helical" evidence="16">
    <location>
        <begin position="6"/>
        <end position="24"/>
    </location>
</feature>
<organism evidence="19">
    <name type="scientific">Scarus russelii</name>
    <name type="common">eclipse parrotfish</name>
    <dbReference type="NCBI Taxonomy" id="1236078"/>
    <lineage>
        <taxon>Eukaryota</taxon>
        <taxon>Metazoa</taxon>
        <taxon>Chordata</taxon>
        <taxon>Craniata</taxon>
        <taxon>Vertebrata</taxon>
        <taxon>Euteleostomi</taxon>
        <taxon>Actinopterygii</taxon>
        <taxon>Neopterygii</taxon>
        <taxon>Teleostei</taxon>
        <taxon>Neoteleostei</taxon>
        <taxon>Acanthomorphata</taxon>
        <taxon>Eupercaria</taxon>
        <taxon>Labriformes</taxon>
        <taxon>Labridae</taxon>
        <taxon>Scarines</taxon>
        <taxon>Scarus</taxon>
    </lineage>
</organism>
<keyword evidence="5 14" id="KW-0812">Transmembrane</keyword>
<name>A0A222C4W1_9LABR</name>
<evidence type="ECO:0000256" key="8">
    <source>
        <dbReference type="ARBA" id="ARBA00023065"/>
    </source>
</evidence>
<sequence length="55" mass="6584">MPQLNPRPWFWIFMFAWVVFLGVLPKKVLSHKFSNDPASETKETPASAPWSWRWH</sequence>
<evidence type="ECO:0000313" key="19">
    <source>
        <dbReference type="EMBL" id="ASO95932.1"/>
    </source>
</evidence>
<evidence type="ECO:0000256" key="10">
    <source>
        <dbReference type="ARBA" id="ARBA00023136"/>
    </source>
</evidence>
<dbReference type="GO" id="GO:0045259">
    <property type="term" value="C:proton-transporting ATP synthase complex"/>
    <property type="evidence" value="ECO:0007669"/>
    <property type="project" value="UniProtKB-KW"/>
</dbReference>
<dbReference type="PANTHER" id="PTHR39937">
    <property type="entry name" value="ATP SYNTHASE PROTEIN 8"/>
    <property type="match status" value="1"/>
</dbReference>
<comment type="subcellular location">
    <subcellularLocation>
        <location evidence="1 14">Mitochondrion membrane</location>
        <topology evidence="1 14">Single-pass membrane protein</topology>
    </subcellularLocation>
</comment>
<evidence type="ECO:0000256" key="9">
    <source>
        <dbReference type="ARBA" id="ARBA00023128"/>
    </source>
</evidence>
<evidence type="ECO:0000313" key="20">
    <source>
        <dbReference type="EMBL" id="ASO95934.1"/>
    </source>
</evidence>
<evidence type="ECO:0000256" key="14">
    <source>
        <dbReference type="RuleBase" id="RU003661"/>
    </source>
</evidence>
<keyword evidence="4 14" id="KW-0138">CF(0)</keyword>
<evidence type="ECO:0000256" key="6">
    <source>
        <dbReference type="ARBA" id="ARBA00022781"/>
    </source>
</evidence>
<evidence type="ECO:0000256" key="7">
    <source>
        <dbReference type="ARBA" id="ARBA00022989"/>
    </source>
</evidence>
<comment type="similarity">
    <text evidence="2 14">Belongs to the ATPase protein 8 family.</text>
</comment>
<dbReference type="EMBL" id="KY421850">
    <property type="protein sequence ID" value="ASO95928.1"/>
    <property type="molecule type" value="Genomic_DNA"/>
</dbReference>
<evidence type="ECO:0000313" key="17">
    <source>
        <dbReference type="EMBL" id="ASO95928.1"/>
    </source>
</evidence>
<keyword evidence="7 16" id="KW-1133">Transmembrane helix</keyword>
<gene>
    <name evidence="19" type="primary">ATP8</name>
</gene>
<evidence type="ECO:0000256" key="4">
    <source>
        <dbReference type="ARBA" id="ARBA00022547"/>
    </source>
</evidence>